<name>A0A9P5P8G8_9AGAR</name>
<keyword evidence="2" id="KW-0472">Membrane</keyword>
<dbReference type="AlphaFoldDB" id="A0A9P5P8G8"/>
<protein>
    <submittedName>
        <fullName evidence="3">Uncharacterized protein</fullName>
    </submittedName>
</protein>
<feature type="region of interest" description="Disordered" evidence="1">
    <location>
        <begin position="47"/>
        <end position="66"/>
    </location>
</feature>
<sequence>MSKISVYLCPVTKHVDININICHWTAILMVIMMGGNNNLEHSEANNVHHGYKDIPPQSEQVQSNSRPLTFDVSLKDGRMADPTTFRTVTGSILATRSTVIIQDSSRTTALSTNAILSHLSLNPSESLTVITSTVGLTAPSNEANAQNQAASKSRSPFIYVIFSVLLSFALLATLVLFIVTVAVVFISVGVGVVGVHHTYCTISTVSSALWHVTTGWVQAYVLLITIYEPGKFQVQRGGVVHHSHVVMCRLWLRAVELQKPAVFEPSLAPAVIGLRILKALGWG</sequence>
<accession>A0A9P5P8G8</accession>
<gene>
    <name evidence="3" type="ORF">BDP27DRAFT_1373747</name>
</gene>
<evidence type="ECO:0000256" key="1">
    <source>
        <dbReference type="SAM" id="MobiDB-lite"/>
    </source>
</evidence>
<keyword evidence="2" id="KW-0812">Transmembrane</keyword>
<organism evidence="3 4">
    <name type="scientific">Rhodocollybia butyracea</name>
    <dbReference type="NCBI Taxonomy" id="206335"/>
    <lineage>
        <taxon>Eukaryota</taxon>
        <taxon>Fungi</taxon>
        <taxon>Dikarya</taxon>
        <taxon>Basidiomycota</taxon>
        <taxon>Agaricomycotina</taxon>
        <taxon>Agaricomycetes</taxon>
        <taxon>Agaricomycetidae</taxon>
        <taxon>Agaricales</taxon>
        <taxon>Marasmiineae</taxon>
        <taxon>Omphalotaceae</taxon>
        <taxon>Rhodocollybia</taxon>
    </lineage>
</organism>
<feature type="compositionally biased region" description="Polar residues" evidence="1">
    <location>
        <begin position="57"/>
        <end position="66"/>
    </location>
</feature>
<feature type="transmembrane region" description="Helical" evidence="2">
    <location>
        <begin position="208"/>
        <end position="227"/>
    </location>
</feature>
<evidence type="ECO:0000313" key="3">
    <source>
        <dbReference type="EMBL" id="KAF9049187.1"/>
    </source>
</evidence>
<reference evidence="3" key="1">
    <citation type="submission" date="2020-11" db="EMBL/GenBank/DDBJ databases">
        <authorList>
            <consortium name="DOE Joint Genome Institute"/>
            <person name="Ahrendt S."/>
            <person name="Riley R."/>
            <person name="Andreopoulos W."/>
            <person name="Labutti K."/>
            <person name="Pangilinan J."/>
            <person name="Ruiz-Duenas F.J."/>
            <person name="Barrasa J.M."/>
            <person name="Sanchez-Garcia M."/>
            <person name="Camarero S."/>
            <person name="Miyauchi S."/>
            <person name="Serrano A."/>
            <person name="Linde D."/>
            <person name="Babiker R."/>
            <person name="Drula E."/>
            <person name="Ayuso-Fernandez I."/>
            <person name="Pacheco R."/>
            <person name="Padilla G."/>
            <person name="Ferreira P."/>
            <person name="Barriuso J."/>
            <person name="Kellner H."/>
            <person name="Castanera R."/>
            <person name="Alfaro M."/>
            <person name="Ramirez L."/>
            <person name="Pisabarro A.G."/>
            <person name="Kuo A."/>
            <person name="Tritt A."/>
            <person name="Lipzen A."/>
            <person name="He G."/>
            <person name="Yan M."/>
            <person name="Ng V."/>
            <person name="Cullen D."/>
            <person name="Martin F."/>
            <person name="Rosso M.-N."/>
            <person name="Henrissat B."/>
            <person name="Hibbett D."/>
            <person name="Martinez A.T."/>
            <person name="Grigoriev I.V."/>
        </authorList>
    </citation>
    <scope>NUCLEOTIDE SEQUENCE</scope>
    <source>
        <strain evidence="3">AH 40177</strain>
    </source>
</reference>
<dbReference type="EMBL" id="JADNRY010000482">
    <property type="protein sequence ID" value="KAF9049187.1"/>
    <property type="molecule type" value="Genomic_DNA"/>
</dbReference>
<feature type="transmembrane region" description="Helical" evidence="2">
    <location>
        <begin position="157"/>
        <end position="188"/>
    </location>
</feature>
<proteinExistence type="predicted"/>
<keyword evidence="2" id="KW-1133">Transmembrane helix</keyword>
<comment type="caution">
    <text evidence="3">The sequence shown here is derived from an EMBL/GenBank/DDBJ whole genome shotgun (WGS) entry which is preliminary data.</text>
</comment>
<evidence type="ECO:0000313" key="4">
    <source>
        <dbReference type="Proteomes" id="UP000772434"/>
    </source>
</evidence>
<evidence type="ECO:0000256" key="2">
    <source>
        <dbReference type="SAM" id="Phobius"/>
    </source>
</evidence>
<dbReference type="Proteomes" id="UP000772434">
    <property type="component" value="Unassembled WGS sequence"/>
</dbReference>
<keyword evidence="4" id="KW-1185">Reference proteome</keyword>